<dbReference type="Gene3D" id="1.10.246.130">
    <property type="match status" value="1"/>
</dbReference>
<dbReference type="PANTHER" id="PTHR11686:SF9">
    <property type="entry name" value="RE13973P"/>
    <property type="match status" value="1"/>
</dbReference>
<evidence type="ECO:0000313" key="3">
    <source>
        <dbReference type="Proteomes" id="UP001159405"/>
    </source>
</evidence>
<dbReference type="NCBIfam" id="TIGR00066">
    <property type="entry name" value="g_glut_trans"/>
    <property type="match status" value="1"/>
</dbReference>
<protein>
    <submittedName>
        <fullName evidence="2">Uncharacterized protein</fullName>
    </submittedName>
</protein>
<evidence type="ECO:0000313" key="2">
    <source>
        <dbReference type="EMBL" id="CAH3036549.1"/>
    </source>
</evidence>
<reference evidence="2 3" key="1">
    <citation type="submission" date="2022-05" db="EMBL/GenBank/DDBJ databases">
        <authorList>
            <consortium name="Genoscope - CEA"/>
            <person name="William W."/>
        </authorList>
    </citation>
    <scope>NUCLEOTIDE SEQUENCE [LARGE SCALE GENOMIC DNA]</scope>
</reference>
<dbReference type="InterPro" id="IPR029055">
    <property type="entry name" value="Ntn_hydrolases_N"/>
</dbReference>
<dbReference type="InterPro" id="IPR043137">
    <property type="entry name" value="GGT_ssub_C"/>
</dbReference>
<dbReference type="SUPFAM" id="SSF56235">
    <property type="entry name" value="N-terminal nucleophile aminohydrolases (Ntn hydrolases)"/>
    <property type="match status" value="1"/>
</dbReference>
<dbReference type="EMBL" id="CALNXK010000004">
    <property type="protein sequence ID" value="CAH3036549.1"/>
    <property type="molecule type" value="Genomic_DNA"/>
</dbReference>
<feature type="transmembrane region" description="Helical" evidence="1">
    <location>
        <begin position="20"/>
        <end position="39"/>
    </location>
</feature>
<dbReference type="PANTHER" id="PTHR11686">
    <property type="entry name" value="GAMMA GLUTAMYL TRANSPEPTIDASE"/>
    <property type="match status" value="1"/>
</dbReference>
<comment type="caution">
    <text evidence="2">The sequence shown here is derived from an EMBL/GenBank/DDBJ whole genome shotgun (WGS) entry which is preliminary data.</text>
</comment>
<keyword evidence="1" id="KW-1133">Transmembrane helix</keyword>
<gene>
    <name evidence="2" type="ORF">PLOB_00031045</name>
</gene>
<organism evidence="2 3">
    <name type="scientific">Porites lobata</name>
    <dbReference type="NCBI Taxonomy" id="104759"/>
    <lineage>
        <taxon>Eukaryota</taxon>
        <taxon>Metazoa</taxon>
        <taxon>Cnidaria</taxon>
        <taxon>Anthozoa</taxon>
        <taxon>Hexacorallia</taxon>
        <taxon>Scleractinia</taxon>
        <taxon>Fungiina</taxon>
        <taxon>Poritidae</taxon>
        <taxon>Porites</taxon>
    </lineage>
</organism>
<keyword evidence="1" id="KW-0812">Transmembrane</keyword>
<dbReference type="PRINTS" id="PR01210">
    <property type="entry name" value="GGTRANSPTASE"/>
</dbReference>
<keyword evidence="1" id="KW-0472">Membrane</keyword>
<keyword evidence="3" id="KW-1185">Reference proteome</keyword>
<evidence type="ECO:0000256" key="1">
    <source>
        <dbReference type="SAM" id="Phobius"/>
    </source>
</evidence>
<accession>A0ABN8MXW2</accession>
<dbReference type="InterPro" id="IPR043138">
    <property type="entry name" value="GGT_lsub"/>
</dbReference>
<sequence length="629" mass="69289">MTESSNCGAGKCRCFLKKAMAVLTVFCAVGGVIYVTGFGKQIHEAVNKFIRPDQEDKLARRSEPAGAPSDPLRFKTAAVAADYKTCSEDGANILKEKGGNAVDAAIATALCVGVVNTHSAGIGGGGFMIIYNKTTGETTAINFRETVAQHEKADSMKEFQHLMFQWKSRETKTRVPGEGEFIGVPGELRGFELAWKKYGSMPWKDLFDPAIKIASEGFKATHTIISAVEKNAANVSNDPGLSELFRPNGKWIKMGHLIKRTKYAKTLEKIAQHGADLFYTGKMAKQVVKDLKSVGSTISLEDMKNYRATEVKAVESDFPGVKGLKVYTVPPPAGGVALLNILNILKGFKFGPGDIKERPELTYHRMIEAFNFAAAKETYLTDPLFSDKTDQVVADMVNPDKGEKIRQLIDDKSHSDDYDYYGPINYHIDVTDGTTHLSVLDKEGNAVSLTTSINKYFGAKIRSKTLGIVYNDQLWDAVNLWVNEFHLEPDTMKPRKRPMSLASPSIIVDEKGNVRMVIGAAGGKYIATALAQVLMNYYWFGDSLKDAVSKPRLHSQLFPNMVLVEPNFPQDIIRGLRKYGHKRITNDTTLFTGTPLQIMGVVQLVVREDNGELLALADYRKGGVAAGYR</sequence>
<dbReference type="Pfam" id="PF01019">
    <property type="entry name" value="G_glu_transpept"/>
    <property type="match status" value="1"/>
</dbReference>
<dbReference type="Gene3D" id="3.60.20.40">
    <property type="match status" value="1"/>
</dbReference>
<proteinExistence type="predicted"/>
<dbReference type="InterPro" id="IPR000101">
    <property type="entry name" value="GGT_peptidase"/>
</dbReference>
<name>A0ABN8MXW2_9CNID</name>
<dbReference type="Proteomes" id="UP001159405">
    <property type="component" value="Unassembled WGS sequence"/>
</dbReference>